<name>A0ABQ9HXU8_9NEOP</name>
<keyword evidence="2" id="KW-1185">Reference proteome</keyword>
<accession>A0ABQ9HXU8</accession>
<protein>
    <submittedName>
        <fullName evidence="1">Uncharacterized protein</fullName>
    </submittedName>
</protein>
<dbReference type="Proteomes" id="UP001159363">
    <property type="component" value="Chromosome 3"/>
</dbReference>
<sequence length="115" mass="13179">MSHFSHVGIMKITHQLETGKGFNPNMIKELCEYYNLDNDIIASELETFRNMYKFTHADIDISNIGFTKPYMCVLNLPALSNLTVMYRILLSIAVISCSVERTMIRLKIVKKTASE</sequence>
<organism evidence="1 2">
    <name type="scientific">Dryococelus australis</name>
    <dbReference type="NCBI Taxonomy" id="614101"/>
    <lineage>
        <taxon>Eukaryota</taxon>
        <taxon>Metazoa</taxon>
        <taxon>Ecdysozoa</taxon>
        <taxon>Arthropoda</taxon>
        <taxon>Hexapoda</taxon>
        <taxon>Insecta</taxon>
        <taxon>Pterygota</taxon>
        <taxon>Neoptera</taxon>
        <taxon>Polyneoptera</taxon>
        <taxon>Phasmatodea</taxon>
        <taxon>Verophasmatodea</taxon>
        <taxon>Anareolatae</taxon>
        <taxon>Phasmatidae</taxon>
        <taxon>Eurycanthinae</taxon>
        <taxon>Dryococelus</taxon>
    </lineage>
</organism>
<comment type="caution">
    <text evidence="1">The sequence shown here is derived from an EMBL/GenBank/DDBJ whole genome shotgun (WGS) entry which is preliminary data.</text>
</comment>
<evidence type="ECO:0000313" key="2">
    <source>
        <dbReference type="Proteomes" id="UP001159363"/>
    </source>
</evidence>
<proteinExistence type="predicted"/>
<reference evidence="1 2" key="1">
    <citation type="submission" date="2023-02" db="EMBL/GenBank/DDBJ databases">
        <title>LHISI_Scaffold_Assembly.</title>
        <authorList>
            <person name="Stuart O.P."/>
            <person name="Cleave R."/>
            <person name="Magrath M.J.L."/>
            <person name="Mikheyev A.S."/>
        </authorList>
    </citation>
    <scope>NUCLEOTIDE SEQUENCE [LARGE SCALE GENOMIC DNA]</scope>
    <source>
        <strain evidence="1">Daus_M_001</strain>
        <tissue evidence="1">Leg muscle</tissue>
    </source>
</reference>
<dbReference type="EMBL" id="JARBHB010000003">
    <property type="protein sequence ID" value="KAJ8889196.1"/>
    <property type="molecule type" value="Genomic_DNA"/>
</dbReference>
<gene>
    <name evidence="1" type="ORF">PR048_008693</name>
</gene>
<evidence type="ECO:0000313" key="1">
    <source>
        <dbReference type="EMBL" id="KAJ8889196.1"/>
    </source>
</evidence>